<comment type="caution">
    <text evidence="3">The sequence shown here is derived from an EMBL/GenBank/DDBJ whole genome shotgun (WGS) entry which is preliminary data.</text>
</comment>
<evidence type="ECO:0000313" key="3">
    <source>
        <dbReference type="EMBL" id="RQD84930.1"/>
    </source>
</evidence>
<evidence type="ECO:0000256" key="1">
    <source>
        <dbReference type="SAM" id="MobiDB-lite"/>
    </source>
</evidence>
<organism evidence="3 4">
    <name type="scientific">Methanosalsum natronophilum</name>
    <dbReference type="NCBI Taxonomy" id="768733"/>
    <lineage>
        <taxon>Archaea</taxon>
        <taxon>Methanobacteriati</taxon>
        <taxon>Methanobacteriota</taxon>
        <taxon>Stenosarchaea group</taxon>
        <taxon>Methanomicrobia</taxon>
        <taxon>Methanosarcinales</taxon>
        <taxon>Methanosarcinaceae</taxon>
        <taxon>Methanosalsum</taxon>
    </lineage>
</organism>
<name>A0A3R7WED6_9EURY</name>
<keyword evidence="2" id="KW-0472">Membrane</keyword>
<reference evidence="3 4" key="1">
    <citation type="submission" date="2018-08" db="EMBL/GenBank/DDBJ databases">
        <title>The metabolism and importance of syntrophic acetate oxidation coupled to methane or sulfide production in haloalkaline environments.</title>
        <authorList>
            <person name="Timmers P.H.A."/>
            <person name="Vavourakis C.D."/>
            <person name="Sorokin D.Y."/>
            <person name="Sinninghe Damste J.S."/>
            <person name="Muyzer G."/>
            <person name="Stams A.J.M."/>
            <person name="Plugge C.M."/>
        </authorList>
    </citation>
    <scope>NUCLEOTIDE SEQUENCE [LARGE SCALE GENOMIC DNA]</scope>
    <source>
        <strain evidence="3">MSAO_Arc3</strain>
    </source>
</reference>
<feature type="compositionally biased region" description="Acidic residues" evidence="1">
    <location>
        <begin position="26"/>
        <end position="42"/>
    </location>
</feature>
<evidence type="ECO:0000313" key="4">
    <source>
        <dbReference type="Proteomes" id="UP000284763"/>
    </source>
</evidence>
<gene>
    <name evidence="3" type="ORF">D5R95_05500</name>
</gene>
<sequence>MTNQTVEGDAGYGIDIPEPGPTTPDDYVEGYEMEPQQEDPDSESGLMATFSGAELIGTIVVLIAVVAIYAGFRRRV</sequence>
<evidence type="ECO:0000256" key="2">
    <source>
        <dbReference type="SAM" id="Phobius"/>
    </source>
</evidence>
<accession>A0A3R7WED6</accession>
<dbReference type="EMBL" id="QZAB01000344">
    <property type="protein sequence ID" value="RQD84930.1"/>
    <property type="molecule type" value="Genomic_DNA"/>
</dbReference>
<proteinExistence type="predicted"/>
<feature type="region of interest" description="Disordered" evidence="1">
    <location>
        <begin position="1"/>
        <end position="45"/>
    </location>
</feature>
<protein>
    <submittedName>
        <fullName evidence="3">Uncharacterized protein</fullName>
    </submittedName>
</protein>
<dbReference type="Proteomes" id="UP000284763">
    <property type="component" value="Unassembled WGS sequence"/>
</dbReference>
<feature type="transmembrane region" description="Helical" evidence="2">
    <location>
        <begin position="55"/>
        <end position="72"/>
    </location>
</feature>
<keyword evidence="2" id="KW-1133">Transmembrane helix</keyword>
<dbReference type="AlphaFoldDB" id="A0A3R7WED6"/>
<keyword evidence="2" id="KW-0812">Transmembrane</keyword>